<proteinExistence type="predicted"/>
<accession>A0A2J8U854</accession>
<feature type="non-terminal residue" evidence="1">
    <location>
        <position position="1"/>
    </location>
</feature>
<sequence>IQVWARGWMPGLSVPTKSSRPSFKTRRGSCWEKLARRSFRGTTRTSVWASRHPRRLLKAPTLTRNAPSLVMCPFEGGSSLAW</sequence>
<name>A0A2J8U854_PONAB</name>
<dbReference type="EMBL" id="NDHI03003467">
    <property type="protein sequence ID" value="PNJ41452.1"/>
    <property type="molecule type" value="Genomic_DNA"/>
</dbReference>
<comment type="caution">
    <text evidence="1">The sequence shown here is derived from an EMBL/GenBank/DDBJ whole genome shotgun (WGS) entry which is preliminary data.</text>
</comment>
<evidence type="ECO:0000313" key="1">
    <source>
        <dbReference type="EMBL" id="PNJ41452.1"/>
    </source>
</evidence>
<gene>
    <name evidence="1" type="ORF">CR201_G0029640</name>
</gene>
<dbReference type="AlphaFoldDB" id="A0A2J8U854"/>
<protein>
    <submittedName>
        <fullName evidence="1">RPS11 isoform 9</fullName>
    </submittedName>
</protein>
<organism evidence="1">
    <name type="scientific">Pongo abelii</name>
    <name type="common">Sumatran orangutan</name>
    <name type="synonym">Pongo pygmaeus abelii</name>
    <dbReference type="NCBI Taxonomy" id="9601"/>
    <lineage>
        <taxon>Eukaryota</taxon>
        <taxon>Metazoa</taxon>
        <taxon>Chordata</taxon>
        <taxon>Craniata</taxon>
        <taxon>Vertebrata</taxon>
        <taxon>Euteleostomi</taxon>
        <taxon>Mammalia</taxon>
        <taxon>Eutheria</taxon>
        <taxon>Euarchontoglires</taxon>
        <taxon>Primates</taxon>
        <taxon>Haplorrhini</taxon>
        <taxon>Catarrhini</taxon>
        <taxon>Hominidae</taxon>
        <taxon>Pongo</taxon>
    </lineage>
</organism>
<reference evidence="1" key="1">
    <citation type="submission" date="2017-12" db="EMBL/GenBank/DDBJ databases">
        <title>High-resolution comparative analysis of great ape genomes.</title>
        <authorList>
            <person name="Pollen A."/>
            <person name="Hastie A."/>
            <person name="Hormozdiari F."/>
            <person name="Dougherty M."/>
            <person name="Liu R."/>
            <person name="Chaisson M."/>
            <person name="Hoppe E."/>
            <person name="Hill C."/>
            <person name="Pang A."/>
            <person name="Hillier L."/>
            <person name="Baker C."/>
            <person name="Armstrong J."/>
            <person name="Shendure J."/>
            <person name="Paten B."/>
            <person name="Wilson R."/>
            <person name="Chao H."/>
            <person name="Schneider V."/>
            <person name="Ventura M."/>
            <person name="Kronenberg Z."/>
            <person name="Murali S."/>
            <person name="Gordon D."/>
            <person name="Cantsilieris S."/>
            <person name="Munson K."/>
            <person name="Nelson B."/>
            <person name="Raja A."/>
            <person name="Underwood J."/>
            <person name="Diekhans M."/>
            <person name="Fiddes I."/>
            <person name="Haussler D."/>
            <person name="Eichler E."/>
        </authorList>
    </citation>
    <scope>NUCLEOTIDE SEQUENCE [LARGE SCALE GENOMIC DNA]</scope>
    <source>
        <strain evidence="1">Susie</strain>
    </source>
</reference>